<keyword evidence="3" id="KW-0132">Cell division</keyword>
<keyword evidence="2" id="KW-1133">Transmembrane helix</keyword>
<evidence type="ECO:0000256" key="1">
    <source>
        <dbReference type="SAM" id="Coils"/>
    </source>
</evidence>
<keyword evidence="2" id="KW-0812">Transmembrane</keyword>
<sequence length="103" mass="11779">MANERQRRSEATSAGSKRRMRFYWAGVVIFACWALYTLINQEFSMNNESQRLSDAKAQKVASEAQMADLKQEIERLSDPEYIGQLANQQGMTRDGEKIIQSAE</sequence>
<dbReference type="RefSeq" id="WP_110046151.1">
    <property type="nucleotide sequence ID" value="NZ_CP054613.1"/>
</dbReference>
<proteinExistence type="predicted"/>
<feature type="transmembrane region" description="Helical" evidence="2">
    <location>
        <begin position="21"/>
        <end position="39"/>
    </location>
</feature>
<keyword evidence="1" id="KW-0175">Coiled coil</keyword>
<reference evidence="3 4" key="1">
    <citation type="submission" date="2018-05" db="EMBL/GenBank/DDBJ databases">
        <title>Genomic Encyclopedia of Type Strains, Phase III (KMG-III): the genomes of soil and plant-associated and newly described type strains.</title>
        <authorList>
            <person name="Whitman W."/>
        </authorList>
    </citation>
    <scope>NUCLEOTIDE SEQUENCE [LARGE SCALE GENOMIC DNA]</scope>
    <source>
        <strain evidence="3 4">CECT 5696</strain>
    </source>
</reference>
<organism evidence="3 4">
    <name type="scientific">Paenibacillus cellulosilyticus</name>
    <dbReference type="NCBI Taxonomy" id="375489"/>
    <lineage>
        <taxon>Bacteria</taxon>
        <taxon>Bacillati</taxon>
        <taxon>Bacillota</taxon>
        <taxon>Bacilli</taxon>
        <taxon>Bacillales</taxon>
        <taxon>Paenibacillaceae</taxon>
        <taxon>Paenibacillus</taxon>
    </lineage>
</organism>
<dbReference type="Pfam" id="PF04977">
    <property type="entry name" value="DivIC"/>
    <property type="match status" value="1"/>
</dbReference>
<protein>
    <submittedName>
        <fullName evidence="3">Cell division protein DivIC</fullName>
    </submittedName>
</protein>
<dbReference type="GO" id="GO:0051301">
    <property type="term" value="P:cell division"/>
    <property type="evidence" value="ECO:0007669"/>
    <property type="project" value="UniProtKB-KW"/>
</dbReference>
<dbReference type="AlphaFoldDB" id="A0A2V2YRM6"/>
<dbReference type="OrthoDB" id="2382043at2"/>
<dbReference type="Proteomes" id="UP000246635">
    <property type="component" value="Unassembled WGS sequence"/>
</dbReference>
<keyword evidence="2" id="KW-0472">Membrane</keyword>
<dbReference type="PROSITE" id="PS51257">
    <property type="entry name" value="PROKAR_LIPOPROTEIN"/>
    <property type="match status" value="1"/>
</dbReference>
<dbReference type="InterPro" id="IPR007060">
    <property type="entry name" value="FtsL/DivIC"/>
</dbReference>
<keyword evidence="3" id="KW-0131">Cell cycle</keyword>
<gene>
    <name evidence="3" type="ORF">DFQ01_12377</name>
</gene>
<feature type="coiled-coil region" evidence="1">
    <location>
        <begin position="45"/>
        <end position="72"/>
    </location>
</feature>
<accession>A0A2V2YRM6</accession>
<comment type="caution">
    <text evidence="3">The sequence shown here is derived from an EMBL/GenBank/DDBJ whole genome shotgun (WGS) entry which is preliminary data.</text>
</comment>
<name>A0A2V2YRM6_9BACL</name>
<dbReference type="EMBL" id="QGTQ01000023">
    <property type="protein sequence ID" value="PWV95999.1"/>
    <property type="molecule type" value="Genomic_DNA"/>
</dbReference>
<evidence type="ECO:0000313" key="4">
    <source>
        <dbReference type="Proteomes" id="UP000246635"/>
    </source>
</evidence>
<evidence type="ECO:0000313" key="3">
    <source>
        <dbReference type="EMBL" id="PWV95999.1"/>
    </source>
</evidence>
<evidence type="ECO:0000256" key="2">
    <source>
        <dbReference type="SAM" id="Phobius"/>
    </source>
</evidence>
<keyword evidence="4" id="KW-1185">Reference proteome</keyword>